<gene>
    <name evidence="2" type="ORF">JJB74_12915</name>
</gene>
<dbReference type="AlphaFoldDB" id="A0A934STR3"/>
<dbReference type="EMBL" id="JAEPBG010000004">
    <property type="protein sequence ID" value="MBK4735517.1"/>
    <property type="molecule type" value="Genomic_DNA"/>
</dbReference>
<evidence type="ECO:0000259" key="1">
    <source>
        <dbReference type="Pfam" id="PF02368"/>
    </source>
</evidence>
<keyword evidence="3" id="KW-1185">Reference proteome</keyword>
<organism evidence="2 3">
    <name type="scientific">Noviherbaspirillum pedocola</name>
    <dbReference type="NCBI Taxonomy" id="2801341"/>
    <lineage>
        <taxon>Bacteria</taxon>
        <taxon>Pseudomonadati</taxon>
        <taxon>Pseudomonadota</taxon>
        <taxon>Betaproteobacteria</taxon>
        <taxon>Burkholderiales</taxon>
        <taxon>Oxalobacteraceae</taxon>
        <taxon>Noviherbaspirillum</taxon>
    </lineage>
</organism>
<evidence type="ECO:0000313" key="3">
    <source>
        <dbReference type="Proteomes" id="UP000622890"/>
    </source>
</evidence>
<dbReference type="Proteomes" id="UP000622890">
    <property type="component" value="Unassembled WGS sequence"/>
</dbReference>
<protein>
    <submittedName>
        <fullName evidence="2">Ig-like domain-containing protein</fullName>
    </submittedName>
</protein>
<dbReference type="RefSeq" id="WP_200592266.1">
    <property type="nucleotide sequence ID" value="NZ_JAEPBG010000004.1"/>
</dbReference>
<dbReference type="InterPro" id="IPR008964">
    <property type="entry name" value="Invasin/intimin_cell_adhesion"/>
</dbReference>
<dbReference type="InterPro" id="IPR003343">
    <property type="entry name" value="Big_2"/>
</dbReference>
<proteinExistence type="predicted"/>
<name>A0A934STR3_9BURK</name>
<reference evidence="2" key="1">
    <citation type="submission" date="2021-01" db="EMBL/GenBank/DDBJ databases">
        <title>Genome sequence of strain Noviherbaspirillum sp. DKR-6.</title>
        <authorList>
            <person name="Chaudhary D.K."/>
        </authorList>
    </citation>
    <scope>NUCLEOTIDE SEQUENCE</scope>
    <source>
        <strain evidence="2">DKR-6</strain>
    </source>
</reference>
<comment type="caution">
    <text evidence="2">The sequence shown here is derived from an EMBL/GenBank/DDBJ whole genome shotgun (WGS) entry which is preliminary data.</text>
</comment>
<dbReference type="Gene3D" id="2.60.40.1080">
    <property type="match status" value="1"/>
</dbReference>
<evidence type="ECO:0000313" key="2">
    <source>
        <dbReference type="EMBL" id="MBK4735517.1"/>
    </source>
</evidence>
<dbReference type="SUPFAM" id="SSF49373">
    <property type="entry name" value="Invasin/intimin cell-adhesion fragments"/>
    <property type="match status" value="1"/>
</dbReference>
<accession>A0A934STR3</accession>
<dbReference type="Pfam" id="PF02368">
    <property type="entry name" value="Big_2"/>
    <property type="match status" value="1"/>
</dbReference>
<sequence length="396" mass="42892">MLNSVNLVAKISLGIINGLYKTDPGVGDACVKKFANDTLNGTEFTKLLTDPNADNLYSYIKKIIGMDNPVTFIKTLTDYAKGCPDPGLEVAKTTSGTKVPDTPFAKFISTAYARLALSKSIYAAGDLSLQLYKYYNYKQSVDVCKKEGVVVPCEFTLRVTPAGQTITIADLLQMNATLTDKTGRDFGAPANMKWSSDTPGVAWVDANTGLVTGVSPGETIITGTDLLTFAKGTAIVKVTVNNIDEGVKTELQDYALTPCTTNRYEAGTRTGGINYQYDLTACSLGKKVYFTCVGGCFDSNNRPRYSITPRNATATLKRPCEPDRVDPVSTAREPVHYEYDTGRIWYYGVIVGVTKVVGSLDPYNCSISYDVQETFDIILPSGKATTSVVTYFVSAP</sequence>
<feature type="domain" description="BIG2" evidence="1">
    <location>
        <begin position="158"/>
        <end position="225"/>
    </location>
</feature>